<organism evidence="2 3">
    <name type="scientific">Bythopirellula polymerisocia</name>
    <dbReference type="NCBI Taxonomy" id="2528003"/>
    <lineage>
        <taxon>Bacteria</taxon>
        <taxon>Pseudomonadati</taxon>
        <taxon>Planctomycetota</taxon>
        <taxon>Planctomycetia</taxon>
        <taxon>Pirellulales</taxon>
        <taxon>Lacipirellulaceae</taxon>
        <taxon>Bythopirellula</taxon>
    </lineage>
</organism>
<name>A0A5C6CYQ1_9BACT</name>
<dbReference type="Gene3D" id="2.120.10.30">
    <property type="entry name" value="TolB, C-terminal domain"/>
    <property type="match status" value="1"/>
</dbReference>
<protein>
    <recommendedName>
        <fullName evidence="4">PEP-CTERM protein-sorting domain-containing protein</fullName>
    </recommendedName>
</protein>
<accession>A0A5C6CYQ1</accession>
<sequence precursor="true">MKLNSRPFRIARYLILLIALLSSVNSVQALPEGYRKTMIELNSPPIGLAFDSSGILYAMEGAPFGTNAATIRVNHPDGSFGMDLPIAGDDENNFFIGGMTYDPIADGLLVTDNTADGRIYSLSKTGTKGLLASGIPAIAGVAVRSTGEIFVSSALGDNLGQVFQIDRVSGTATPVVSGIDYGAGLAFDTNGDLLLQDADATTFAGRIQRLPIFENGGGLTFGSLTPLIDGMQSSAGIAFDSEGDLFSTGPGGLFAIAGEPLAETLFDSDGDPSQYATAIAFSAGTAPFEPFAGPDGGRMAFMANFGFSTQDTFITIIEPLPEPNSLLLGGLLLSLLGARRKLTA</sequence>
<evidence type="ECO:0008006" key="4">
    <source>
        <dbReference type="Google" id="ProtNLM"/>
    </source>
</evidence>
<proteinExistence type="predicted"/>
<keyword evidence="3" id="KW-1185">Reference proteome</keyword>
<feature type="chain" id="PRO_5022702735" description="PEP-CTERM protein-sorting domain-containing protein" evidence="1">
    <location>
        <begin position="30"/>
        <end position="344"/>
    </location>
</feature>
<dbReference type="AlphaFoldDB" id="A0A5C6CYQ1"/>
<feature type="signal peptide" evidence="1">
    <location>
        <begin position="1"/>
        <end position="29"/>
    </location>
</feature>
<evidence type="ECO:0000256" key="1">
    <source>
        <dbReference type="SAM" id="SignalP"/>
    </source>
</evidence>
<dbReference type="Proteomes" id="UP000318437">
    <property type="component" value="Unassembled WGS sequence"/>
</dbReference>
<evidence type="ECO:0000313" key="2">
    <source>
        <dbReference type="EMBL" id="TWU29518.1"/>
    </source>
</evidence>
<evidence type="ECO:0000313" key="3">
    <source>
        <dbReference type="Proteomes" id="UP000318437"/>
    </source>
</evidence>
<comment type="caution">
    <text evidence="2">The sequence shown here is derived from an EMBL/GenBank/DDBJ whole genome shotgun (WGS) entry which is preliminary data.</text>
</comment>
<dbReference type="OrthoDB" id="30052at2"/>
<gene>
    <name evidence="2" type="ORF">Pla144_02960</name>
</gene>
<dbReference type="EMBL" id="SJPS01000001">
    <property type="protein sequence ID" value="TWU29518.1"/>
    <property type="molecule type" value="Genomic_DNA"/>
</dbReference>
<reference evidence="2 3" key="1">
    <citation type="submission" date="2019-02" db="EMBL/GenBank/DDBJ databases">
        <title>Deep-cultivation of Planctomycetes and their phenomic and genomic characterization uncovers novel biology.</title>
        <authorList>
            <person name="Wiegand S."/>
            <person name="Jogler M."/>
            <person name="Boedeker C."/>
            <person name="Pinto D."/>
            <person name="Vollmers J."/>
            <person name="Rivas-Marin E."/>
            <person name="Kohn T."/>
            <person name="Peeters S.H."/>
            <person name="Heuer A."/>
            <person name="Rast P."/>
            <person name="Oberbeckmann S."/>
            <person name="Bunk B."/>
            <person name="Jeske O."/>
            <person name="Meyerdierks A."/>
            <person name="Storesund J.E."/>
            <person name="Kallscheuer N."/>
            <person name="Luecker S."/>
            <person name="Lage O.M."/>
            <person name="Pohl T."/>
            <person name="Merkel B.J."/>
            <person name="Hornburger P."/>
            <person name="Mueller R.-W."/>
            <person name="Bruemmer F."/>
            <person name="Labrenz M."/>
            <person name="Spormann A.M."/>
            <person name="Op Den Camp H."/>
            <person name="Overmann J."/>
            <person name="Amann R."/>
            <person name="Jetten M.S.M."/>
            <person name="Mascher T."/>
            <person name="Medema M.H."/>
            <person name="Devos D.P."/>
            <person name="Kaster A.-K."/>
            <person name="Ovreas L."/>
            <person name="Rohde M."/>
            <person name="Galperin M.Y."/>
            <person name="Jogler C."/>
        </authorList>
    </citation>
    <scope>NUCLEOTIDE SEQUENCE [LARGE SCALE GENOMIC DNA]</scope>
    <source>
        <strain evidence="2 3">Pla144</strain>
    </source>
</reference>
<dbReference type="InterPro" id="IPR011042">
    <property type="entry name" value="6-blade_b-propeller_TolB-like"/>
</dbReference>
<keyword evidence="1" id="KW-0732">Signal</keyword>
<dbReference type="SUPFAM" id="SSF63829">
    <property type="entry name" value="Calcium-dependent phosphotriesterase"/>
    <property type="match status" value="1"/>
</dbReference>
<dbReference type="RefSeq" id="WP_146447533.1">
    <property type="nucleotide sequence ID" value="NZ_SJPS01000001.1"/>
</dbReference>